<dbReference type="GO" id="GO:0008199">
    <property type="term" value="F:ferric iron binding"/>
    <property type="evidence" value="ECO:0007669"/>
    <property type="project" value="InterPro"/>
</dbReference>
<gene>
    <name evidence="4" type="ORF">H7C19_18760</name>
</gene>
<dbReference type="AlphaFoldDB" id="A0A7X0VGT5"/>
<dbReference type="Gene3D" id="1.20.1260.10">
    <property type="match status" value="1"/>
</dbReference>
<proteinExistence type="inferred from homology"/>
<dbReference type="PANTHER" id="PTHR42932:SF1">
    <property type="entry name" value="GENERAL STRESS PROTEIN 20U"/>
    <property type="match status" value="1"/>
</dbReference>
<name>A0A7X0VGT5_9BACL</name>
<dbReference type="PIRSF" id="PIRSF005900">
    <property type="entry name" value="Dps"/>
    <property type="match status" value="1"/>
</dbReference>
<dbReference type="InterPro" id="IPR002177">
    <property type="entry name" value="DPS_DNA-bd"/>
</dbReference>
<dbReference type="Pfam" id="PF00210">
    <property type="entry name" value="Ferritin"/>
    <property type="match status" value="1"/>
</dbReference>
<evidence type="ECO:0000256" key="2">
    <source>
        <dbReference type="RuleBase" id="RU003875"/>
    </source>
</evidence>
<dbReference type="GO" id="GO:0016722">
    <property type="term" value="F:oxidoreductase activity, acting on metal ions"/>
    <property type="evidence" value="ECO:0007669"/>
    <property type="project" value="InterPro"/>
</dbReference>
<dbReference type="EMBL" id="JACJVP010000030">
    <property type="protein sequence ID" value="MBB6672728.1"/>
    <property type="molecule type" value="Genomic_DNA"/>
</dbReference>
<evidence type="ECO:0000259" key="3">
    <source>
        <dbReference type="Pfam" id="PF00210"/>
    </source>
</evidence>
<evidence type="ECO:0000256" key="1">
    <source>
        <dbReference type="ARBA" id="ARBA00009497"/>
    </source>
</evidence>
<dbReference type="PANTHER" id="PTHR42932">
    <property type="entry name" value="GENERAL STRESS PROTEIN 20U"/>
    <property type="match status" value="1"/>
</dbReference>
<dbReference type="InterPro" id="IPR023188">
    <property type="entry name" value="DPS_DNA-bd_CS"/>
</dbReference>
<dbReference type="InterPro" id="IPR012347">
    <property type="entry name" value="Ferritin-like"/>
</dbReference>
<feature type="domain" description="Ferritin/DPS" evidence="3">
    <location>
        <begin position="8"/>
        <end position="143"/>
    </location>
</feature>
<dbReference type="InterPro" id="IPR009078">
    <property type="entry name" value="Ferritin-like_SF"/>
</dbReference>
<comment type="similarity">
    <text evidence="1 2">Belongs to the Dps family.</text>
</comment>
<comment type="caution">
    <text evidence="4">The sequence shown here is derived from an EMBL/GenBank/DDBJ whole genome shotgun (WGS) entry which is preliminary data.</text>
</comment>
<dbReference type="InterPro" id="IPR008331">
    <property type="entry name" value="Ferritin_DPS_dom"/>
</dbReference>
<dbReference type="PROSITE" id="PS00818">
    <property type="entry name" value="DPS_1"/>
    <property type="match status" value="1"/>
</dbReference>
<evidence type="ECO:0000313" key="4">
    <source>
        <dbReference type="EMBL" id="MBB6672728.1"/>
    </source>
</evidence>
<dbReference type="SUPFAM" id="SSF47240">
    <property type="entry name" value="Ferritin-like"/>
    <property type="match status" value="1"/>
</dbReference>
<protein>
    <submittedName>
        <fullName evidence="4">DNA starvation/stationary phase protection protein</fullName>
    </submittedName>
</protein>
<organism evidence="4 5">
    <name type="scientific">Cohnella nanjingensis</name>
    <dbReference type="NCBI Taxonomy" id="1387779"/>
    <lineage>
        <taxon>Bacteria</taxon>
        <taxon>Bacillati</taxon>
        <taxon>Bacillota</taxon>
        <taxon>Bacilli</taxon>
        <taxon>Bacillales</taxon>
        <taxon>Paenibacillaceae</taxon>
        <taxon>Cohnella</taxon>
    </lineage>
</organism>
<dbReference type="Proteomes" id="UP000547209">
    <property type="component" value="Unassembled WGS sequence"/>
</dbReference>
<dbReference type="CDD" id="cd01043">
    <property type="entry name" value="DPS"/>
    <property type="match status" value="1"/>
</dbReference>
<accession>A0A7X0VGT5</accession>
<sequence length="144" mass="15787">MTALSNVFNQQIANWTVLYTKLHHFHWNVKGPHFFTLHAKFEELYGEAAERMDVLAERLLALGGRPVSSLKESLSLATISEAAGGESAEQMVAAIAQDFSRLVEELNEGIAAAEAAHDEPTADLFIGMVADLQKSVWMLNAFLG</sequence>
<evidence type="ECO:0000313" key="5">
    <source>
        <dbReference type="Proteomes" id="UP000547209"/>
    </source>
</evidence>
<dbReference type="PROSITE" id="PS00819">
    <property type="entry name" value="DPS_2"/>
    <property type="match status" value="1"/>
</dbReference>
<keyword evidence="5" id="KW-1185">Reference proteome</keyword>
<dbReference type="RefSeq" id="WP_185670581.1">
    <property type="nucleotide sequence ID" value="NZ_JACJVP010000030.1"/>
</dbReference>
<dbReference type="PRINTS" id="PR01346">
    <property type="entry name" value="HELNAPAPROT"/>
</dbReference>
<reference evidence="4 5" key="1">
    <citation type="submission" date="2020-08" db="EMBL/GenBank/DDBJ databases">
        <title>Cohnella phylogeny.</title>
        <authorList>
            <person name="Dunlap C."/>
        </authorList>
    </citation>
    <scope>NUCLEOTIDE SEQUENCE [LARGE SCALE GENOMIC DNA]</scope>
    <source>
        <strain evidence="4 5">DSM 28246</strain>
    </source>
</reference>